<dbReference type="Gene3D" id="1.10.3720.10">
    <property type="entry name" value="MetI-like"/>
    <property type="match status" value="1"/>
</dbReference>
<dbReference type="CDD" id="cd06261">
    <property type="entry name" value="TM_PBP2"/>
    <property type="match status" value="1"/>
</dbReference>
<dbReference type="PANTHER" id="PTHR30043:SF1">
    <property type="entry name" value="ABC TRANSPORT SYSTEM PERMEASE PROTEIN P69"/>
    <property type="match status" value="1"/>
</dbReference>
<dbReference type="Proteomes" id="UP000190837">
    <property type="component" value="Unassembled WGS sequence"/>
</dbReference>
<comment type="similarity">
    <text evidence="7">Belongs to the binding-protein-dependent transport system permease family.</text>
</comment>
<dbReference type="Pfam" id="PF00528">
    <property type="entry name" value="BPD_transp_1"/>
    <property type="match status" value="1"/>
</dbReference>
<dbReference type="AlphaFoldDB" id="A0A1C3H3J2"/>
<evidence type="ECO:0000259" key="8">
    <source>
        <dbReference type="PROSITE" id="PS50928"/>
    </source>
</evidence>
<name>A0A1C3H3J2_9GAMM</name>
<keyword evidence="3" id="KW-1003">Cell membrane</keyword>
<protein>
    <submittedName>
        <fullName evidence="9">Phosphonate ABC transporter permease protein phnE1 (TC 3.A.1.9.1)</fullName>
    </submittedName>
</protein>
<feature type="transmembrane region" description="Helical" evidence="7">
    <location>
        <begin position="134"/>
        <end position="157"/>
    </location>
</feature>
<dbReference type="GO" id="GO:0015416">
    <property type="term" value="F:ABC-type phosphonate transporter activity"/>
    <property type="evidence" value="ECO:0007669"/>
    <property type="project" value="InterPro"/>
</dbReference>
<evidence type="ECO:0000256" key="4">
    <source>
        <dbReference type="ARBA" id="ARBA00022692"/>
    </source>
</evidence>
<proteinExistence type="inferred from homology"/>
<evidence type="ECO:0000256" key="1">
    <source>
        <dbReference type="ARBA" id="ARBA00004651"/>
    </source>
</evidence>
<feature type="domain" description="ABC transmembrane type-1" evidence="8">
    <location>
        <begin position="82"/>
        <end position="265"/>
    </location>
</feature>
<dbReference type="EMBL" id="FKLO01000038">
    <property type="protein sequence ID" value="SAM62103.1"/>
    <property type="molecule type" value="Genomic_DNA"/>
</dbReference>
<dbReference type="RefSeq" id="WP_079540115.1">
    <property type="nucleotide sequence ID" value="NZ_CP171111.1"/>
</dbReference>
<evidence type="ECO:0000256" key="3">
    <source>
        <dbReference type="ARBA" id="ARBA00022475"/>
    </source>
</evidence>
<keyword evidence="2 7" id="KW-0813">Transport</keyword>
<accession>A0A1C3H3J2</accession>
<dbReference type="SUPFAM" id="SSF161098">
    <property type="entry name" value="MetI-like"/>
    <property type="match status" value="1"/>
</dbReference>
<evidence type="ECO:0000256" key="6">
    <source>
        <dbReference type="ARBA" id="ARBA00023136"/>
    </source>
</evidence>
<dbReference type="PANTHER" id="PTHR30043">
    <property type="entry name" value="PHOSPHONATES TRANSPORT SYSTEM PERMEASE PROTEIN"/>
    <property type="match status" value="1"/>
</dbReference>
<evidence type="ECO:0000256" key="2">
    <source>
        <dbReference type="ARBA" id="ARBA00022448"/>
    </source>
</evidence>
<evidence type="ECO:0000256" key="5">
    <source>
        <dbReference type="ARBA" id="ARBA00022989"/>
    </source>
</evidence>
<gene>
    <name evidence="9" type="ORF">CHUV0807_0974</name>
</gene>
<keyword evidence="4 7" id="KW-0812">Transmembrane</keyword>
<dbReference type="PROSITE" id="PS50928">
    <property type="entry name" value="ABC_TM1"/>
    <property type="match status" value="1"/>
</dbReference>
<dbReference type="InterPro" id="IPR000515">
    <property type="entry name" value="MetI-like"/>
</dbReference>
<keyword evidence="5 7" id="KW-1133">Transmembrane helix</keyword>
<dbReference type="InterPro" id="IPR005769">
    <property type="entry name" value="PhnE/PtxC"/>
</dbReference>
<dbReference type="InterPro" id="IPR035906">
    <property type="entry name" value="MetI-like_sf"/>
</dbReference>
<feature type="transmembrane region" description="Helical" evidence="7">
    <location>
        <begin position="248"/>
        <end position="268"/>
    </location>
</feature>
<organism evidence="9 10">
    <name type="scientific">Cardiobacterium hominis</name>
    <dbReference type="NCBI Taxonomy" id="2718"/>
    <lineage>
        <taxon>Bacteria</taxon>
        <taxon>Pseudomonadati</taxon>
        <taxon>Pseudomonadota</taxon>
        <taxon>Gammaproteobacteria</taxon>
        <taxon>Cardiobacteriales</taxon>
        <taxon>Cardiobacteriaceae</taxon>
        <taxon>Cardiobacterium</taxon>
    </lineage>
</organism>
<keyword evidence="6 7" id="KW-0472">Membrane</keyword>
<feature type="transmembrane region" description="Helical" evidence="7">
    <location>
        <begin position="29"/>
        <end position="52"/>
    </location>
</feature>
<evidence type="ECO:0000313" key="10">
    <source>
        <dbReference type="Proteomes" id="UP000190837"/>
    </source>
</evidence>
<dbReference type="NCBIfam" id="TIGR01097">
    <property type="entry name" value="PhnE"/>
    <property type="match status" value="1"/>
</dbReference>
<sequence length="273" mass="30091">MSEMNTPNPALAERLWQRHTLGQKLARTAFWLGIGIAVLLSLRNINVIWEFLWDAPEQMLDMVQRMFPPDYAYYRVAVHTALMETFHIATLGTIFALVAALPLSILAAHNLTPNRGLNFLAKTMLVASRSVNSLVWALLFIAVFGPGPLAGTAAIACRSVGFVGKLLGEALEEVPRGPIEALKAAGATQSSQILYGYWPAVKPAFWSIMLLRWDINVRESSVLGLVGAGGIGMIMNSAIDLFEWDRVAIILLTIFAVVVIAEIVITYFRRRLL</sequence>
<reference evidence="10" key="1">
    <citation type="submission" date="2016-04" db="EMBL/GenBank/DDBJ databases">
        <authorList>
            <person name="Tagini F."/>
        </authorList>
    </citation>
    <scope>NUCLEOTIDE SEQUENCE [LARGE SCALE GENOMIC DNA]</scope>
    <source>
        <strain evidence="10">CHUV0807</strain>
    </source>
</reference>
<feature type="transmembrane region" description="Helical" evidence="7">
    <location>
        <begin position="222"/>
        <end position="242"/>
    </location>
</feature>
<evidence type="ECO:0000256" key="7">
    <source>
        <dbReference type="RuleBase" id="RU363032"/>
    </source>
</evidence>
<comment type="subcellular location">
    <subcellularLocation>
        <location evidence="1 7">Cell membrane</location>
        <topology evidence="1 7">Multi-pass membrane protein</topology>
    </subcellularLocation>
</comment>
<dbReference type="GO" id="GO:0005886">
    <property type="term" value="C:plasma membrane"/>
    <property type="evidence" value="ECO:0007669"/>
    <property type="project" value="UniProtKB-SubCell"/>
</dbReference>
<feature type="transmembrane region" description="Helical" evidence="7">
    <location>
        <begin position="88"/>
        <end position="108"/>
    </location>
</feature>
<evidence type="ECO:0000313" key="9">
    <source>
        <dbReference type="EMBL" id="SAM62103.1"/>
    </source>
</evidence>